<dbReference type="PANTHER" id="PTHR23422">
    <property type="entry name" value="DIPEPTIDYL PEPTIDASE III-RELATED"/>
    <property type="match status" value="1"/>
</dbReference>
<gene>
    <name evidence="4" type="ORF">dnm_067570</name>
</gene>
<keyword evidence="3" id="KW-1133">Transmembrane helix</keyword>
<feature type="transmembrane region" description="Helical" evidence="3">
    <location>
        <begin position="12"/>
        <end position="30"/>
    </location>
</feature>
<accession>A0A975BS88</accession>
<evidence type="ECO:0000313" key="5">
    <source>
        <dbReference type="Proteomes" id="UP000663722"/>
    </source>
</evidence>
<dbReference type="Gene3D" id="3.30.540.30">
    <property type="match status" value="1"/>
</dbReference>
<dbReference type="GO" id="GO:0046872">
    <property type="term" value="F:metal ion binding"/>
    <property type="evidence" value="ECO:0007669"/>
    <property type="project" value="UniProtKB-KW"/>
</dbReference>
<protein>
    <submittedName>
        <fullName evidence="4">Peptidase, M49 family</fullName>
    </submittedName>
</protein>
<dbReference type="GO" id="GO:0008239">
    <property type="term" value="F:dipeptidyl-peptidase activity"/>
    <property type="evidence" value="ECO:0007669"/>
    <property type="project" value="TreeGrafter"/>
</dbReference>
<dbReference type="PANTHER" id="PTHR23422:SF9">
    <property type="entry name" value="ZN-DEPENDENT HYDROLASE"/>
    <property type="match status" value="1"/>
</dbReference>
<dbReference type="Proteomes" id="UP000663722">
    <property type="component" value="Chromosome"/>
</dbReference>
<keyword evidence="5" id="KW-1185">Reference proteome</keyword>
<name>A0A975BS88_9BACT</name>
<dbReference type="EMBL" id="CP061800">
    <property type="protein sequence ID" value="QTA90696.1"/>
    <property type="molecule type" value="Genomic_DNA"/>
</dbReference>
<dbReference type="KEGG" id="dmm:dnm_067570"/>
<evidence type="ECO:0000256" key="1">
    <source>
        <dbReference type="ARBA" id="ARBA00022723"/>
    </source>
</evidence>
<dbReference type="RefSeq" id="WP_207678777.1">
    <property type="nucleotide sequence ID" value="NZ_CP061800.1"/>
</dbReference>
<keyword evidence="3" id="KW-0812">Transmembrane</keyword>
<reference evidence="4" key="1">
    <citation type="journal article" date="2021" name="Microb. Physiol.">
        <title>Proteogenomic Insights into the Physiology of Marine, Sulfate-Reducing, Filamentous Desulfonema limicola and Desulfonema magnum.</title>
        <authorList>
            <person name="Schnaars V."/>
            <person name="Wohlbrand L."/>
            <person name="Scheve S."/>
            <person name="Hinrichs C."/>
            <person name="Reinhardt R."/>
            <person name="Rabus R."/>
        </authorList>
    </citation>
    <scope>NUCLEOTIDE SEQUENCE</scope>
    <source>
        <strain evidence="4">4be13</strain>
    </source>
</reference>
<sequence length="575" mass="64743">MKSDKNIVKKKFLFSNNGLKFISFLLIVTLTRCGYKNISTTEEFPSKVISKVSLRHINKQLSKLVPVTLDHDISYLPPAEQEVTDLLIRASDYMNRAFLKQVYEDNELLLAELETYKGGKNKPYYDYFKIMAGPWDRLDQDKPFINTMLKSAGAGFYPADMTPEAFKAWLKAHPEDEKAFKDAFTIIRRERGKLSAVPYSEYFKDLLDPVADLLRQAAEKTSDPSLATFLKSRAHALLSNDYRRSDIDWIALSGDIEVVIGPYEVYEDCLFGYKAAFESFVCMVDKEETQKLESVASFQNDLTGNLPVPEGYEIFPKGLSSPIKVVNQIYASGLAAALVPTAFNLPNDERIKSDNGSKNVLLKNVMKAKFDKILVPISHKVLAEKDRTRVSFEGYFNYVLMHEISHGLAPGNITVNGRETTVKSELRELYSTLDECQADTLGVYNAQFLIDAANSPMSEGLEETLYASNLASMFRLIRFGITSAHGGGVAIQLNYYLKKGAVKVDENGLFFLDDEKIRDAVRELAQKVLMIELTGNYDAARKLVDKYCYISEDVAAALDKISDIPIDIRLTYPAR</sequence>
<evidence type="ECO:0000256" key="3">
    <source>
        <dbReference type="SAM" id="Phobius"/>
    </source>
</evidence>
<proteinExistence type="predicted"/>
<dbReference type="InterPro" id="IPR039461">
    <property type="entry name" value="Peptidase_M49"/>
</dbReference>
<evidence type="ECO:0000313" key="4">
    <source>
        <dbReference type="EMBL" id="QTA90696.1"/>
    </source>
</evidence>
<keyword evidence="1" id="KW-0479">Metal-binding</keyword>
<keyword evidence="3" id="KW-0472">Membrane</keyword>
<dbReference type="GO" id="GO:0005737">
    <property type="term" value="C:cytoplasm"/>
    <property type="evidence" value="ECO:0007669"/>
    <property type="project" value="TreeGrafter"/>
</dbReference>
<organism evidence="4 5">
    <name type="scientific">Desulfonema magnum</name>
    <dbReference type="NCBI Taxonomy" id="45655"/>
    <lineage>
        <taxon>Bacteria</taxon>
        <taxon>Pseudomonadati</taxon>
        <taxon>Thermodesulfobacteriota</taxon>
        <taxon>Desulfobacteria</taxon>
        <taxon>Desulfobacterales</taxon>
        <taxon>Desulfococcaceae</taxon>
        <taxon>Desulfonema</taxon>
    </lineage>
</organism>
<evidence type="ECO:0000256" key="2">
    <source>
        <dbReference type="ARBA" id="ARBA00022801"/>
    </source>
</evidence>
<dbReference type="Pfam" id="PF03571">
    <property type="entry name" value="Peptidase_M49"/>
    <property type="match status" value="1"/>
</dbReference>
<keyword evidence="2" id="KW-0378">Hydrolase</keyword>
<dbReference type="AlphaFoldDB" id="A0A975BS88"/>